<keyword evidence="2" id="KW-1185">Reference proteome</keyword>
<protein>
    <submittedName>
        <fullName evidence="1">Uncharacterized protein</fullName>
    </submittedName>
</protein>
<accession>A0AAV9LZN1</accession>
<evidence type="ECO:0000313" key="1">
    <source>
        <dbReference type="EMBL" id="KAK4729837.1"/>
    </source>
</evidence>
<gene>
    <name evidence="1" type="ORF">R3W88_022825</name>
</gene>
<dbReference type="AlphaFoldDB" id="A0AAV9LZN1"/>
<evidence type="ECO:0000313" key="2">
    <source>
        <dbReference type="Proteomes" id="UP001311915"/>
    </source>
</evidence>
<proteinExistence type="predicted"/>
<dbReference type="Proteomes" id="UP001311915">
    <property type="component" value="Unassembled WGS sequence"/>
</dbReference>
<comment type="caution">
    <text evidence="1">The sequence shown here is derived from an EMBL/GenBank/DDBJ whole genome shotgun (WGS) entry which is preliminary data.</text>
</comment>
<dbReference type="EMBL" id="JAWPEI010000004">
    <property type="protein sequence ID" value="KAK4729837.1"/>
    <property type="molecule type" value="Genomic_DNA"/>
</dbReference>
<organism evidence="1 2">
    <name type="scientific">Solanum pinnatisectum</name>
    <name type="common">tansyleaf nightshade</name>
    <dbReference type="NCBI Taxonomy" id="50273"/>
    <lineage>
        <taxon>Eukaryota</taxon>
        <taxon>Viridiplantae</taxon>
        <taxon>Streptophyta</taxon>
        <taxon>Embryophyta</taxon>
        <taxon>Tracheophyta</taxon>
        <taxon>Spermatophyta</taxon>
        <taxon>Magnoliopsida</taxon>
        <taxon>eudicotyledons</taxon>
        <taxon>Gunneridae</taxon>
        <taxon>Pentapetalae</taxon>
        <taxon>asterids</taxon>
        <taxon>lamiids</taxon>
        <taxon>Solanales</taxon>
        <taxon>Solanaceae</taxon>
        <taxon>Solanoideae</taxon>
        <taxon>Solaneae</taxon>
        <taxon>Solanum</taxon>
    </lineage>
</organism>
<reference evidence="1 2" key="1">
    <citation type="submission" date="2023-10" db="EMBL/GenBank/DDBJ databases">
        <title>Genome-Wide Identification Analysis in wild type Solanum Pinnatisectum Reveals Some Genes Defensing Phytophthora Infestans.</title>
        <authorList>
            <person name="Sun C."/>
        </authorList>
    </citation>
    <scope>NUCLEOTIDE SEQUENCE [LARGE SCALE GENOMIC DNA]</scope>
    <source>
        <strain evidence="1">LQN</strain>
        <tissue evidence="1">Leaf</tissue>
    </source>
</reference>
<sequence>MKLELNRVAIATPWANLFATNRLETKGMNLNYISRVIIDGEKVVEIWRRMWIEIMKNRPIQLSYMW</sequence>
<name>A0AAV9LZN1_9SOLN</name>